<feature type="transmembrane region" description="Helical" evidence="1">
    <location>
        <begin position="12"/>
        <end position="32"/>
    </location>
</feature>
<comment type="caution">
    <text evidence="2">The sequence shown here is derived from an EMBL/GenBank/DDBJ whole genome shotgun (WGS) entry which is preliminary data.</text>
</comment>
<evidence type="ECO:0000313" key="2">
    <source>
        <dbReference type="EMBL" id="MFB9716948.1"/>
    </source>
</evidence>
<keyword evidence="3" id="KW-1185">Reference proteome</keyword>
<keyword evidence="1" id="KW-1133">Transmembrane helix</keyword>
<dbReference type="EMBL" id="JBHMBH010000072">
    <property type="protein sequence ID" value="MFB9716948.1"/>
    <property type="molecule type" value="Genomic_DNA"/>
</dbReference>
<name>A0ABV5UXL8_9MICC</name>
<protein>
    <submittedName>
        <fullName evidence="2">Uncharacterized protein</fullName>
    </submittedName>
</protein>
<keyword evidence="1" id="KW-0812">Transmembrane</keyword>
<accession>A0ABV5UXL8</accession>
<evidence type="ECO:0000313" key="3">
    <source>
        <dbReference type="Proteomes" id="UP001589536"/>
    </source>
</evidence>
<reference evidence="2 3" key="1">
    <citation type="submission" date="2024-09" db="EMBL/GenBank/DDBJ databases">
        <authorList>
            <person name="Sun Q."/>
            <person name="Mori K."/>
        </authorList>
    </citation>
    <scope>NUCLEOTIDE SEQUENCE [LARGE SCALE GENOMIC DNA]</scope>
    <source>
        <strain evidence="2 3">JCM 13519</strain>
    </source>
</reference>
<dbReference type="Proteomes" id="UP001589536">
    <property type="component" value="Unassembled WGS sequence"/>
</dbReference>
<gene>
    <name evidence="2" type="ORF">ACFFPI_22895</name>
</gene>
<evidence type="ECO:0000256" key="1">
    <source>
        <dbReference type="SAM" id="Phobius"/>
    </source>
</evidence>
<keyword evidence="1" id="KW-0472">Membrane</keyword>
<dbReference type="RefSeq" id="WP_345044892.1">
    <property type="nucleotide sequence ID" value="NZ_BAABED010000001.1"/>
</dbReference>
<sequence length="41" mass="4576">MEDRPRPRATAWQIAGVWIAAAALLLTAARFVQDVWPLTGR</sequence>
<organism evidence="2 3">
    <name type="scientific">Arthrobacter methylotrophus</name>
    <dbReference type="NCBI Taxonomy" id="121291"/>
    <lineage>
        <taxon>Bacteria</taxon>
        <taxon>Bacillati</taxon>
        <taxon>Actinomycetota</taxon>
        <taxon>Actinomycetes</taxon>
        <taxon>Micrococcales</taxon>
        <taxon>Micrococcaceae</taxon>
        <taxon>Arthrobacter</taxon>
    </lineage>
</organism>
<proteinExistence type="predicted"/>